<evidence type="ECO:0000256" key="2">
    <source>
        <dbReference type="ARBA" id="ARBA00023002"/>
    </source>
</evidence>
<dbReference type="Pfam" id="PF02153">
    <property type="entry name" value="PDH_N"/>
    <property type="match status" value="1"/>
</dbReference>
<dbReference type="GO" id="GO:0008977">
    <property type="term" value="F:prephenate dehydrogenase (NAD+) activity"/>
    <property type="evidence" value="ECO:0007669"/>
    <property type="project" value="InterPro"/>
</dbReference>
<organism evidence="6 7">
    <name type="scientific">Candidatus Pseudoramibacter fermentans</name>
    <dbReference type="NCBI Taxonomy" id="2594427"/>
    <lineage>
        <taxon>Bacteria</taxon>
        <taxon>Bacillati</taxon>
        <taxon>Bacillota</taxon>
        <taxon>Clostridia</taxon>
        <taxon>Eubacteriales</taxon>
        <taxon>Eubacteriaceae</taxon>
        <taxon>Pseudoramibacter</taxon>
    </lineage>
</organism>
<keyword evidence="4" id="KW-1133">Transmembrane helix</keyword>
<keyword evidence="2" id="KW-0560">Oxidoreductase</keyword>
<dbReference type="GO" id="GO:0070403">
    <property type="term" value="F:NAD+ binding"/>
    <property type="evidence" value="ECO:0007669"/>
    <property type="project" value="InterPro"/>
</dbReference>
<dbReference type="InterPro" id="IPR050812">
    <property type="entry name" value="Preph/Arog_dehydrog"/>
</dbReference>
<dbReference type="InterPro" id="IPR036291">
    <property type="entry name" value="NAD(P)-bd_dom_sf"/>
</dbReference>
<dbReference type="Pfam" id="PF20463">
    <property type="entry name" value="PDH_C"/>
    <property type="match status" value="1"/>
</dbReference>
<dbReference type="AlphaFoldDB" id="A0A6L5GPC5"/>
<dbReference type="PROSITE" id="PS51176">
    <property type="entry name" value="PDH_ADH"/>
    <property type="match status" value="1"/>
</dbReference>
<dbReference type="SUPFAM" id="SSF51735">
    <property type="entry name" value="NAD(P)-binding Rossmann-fold domains"/>
    <property type="match status" value="1"/>
</dbReference>
<dbReference type="GO" id="GO:0006571">
    <property type="term" value="P:tyrosine biosynthetic process"/>
    <property type="evidence" value="ECO:0007669"/>
    <property type="project" value="InterPro"/>
</dbReference>
<dbReference type="InterPro" id="IPR046825">
    <property type="entry name" value="PDH_C"/>
</dbReference>
<evidence type="ECO:0000313" key="7">
    <source>
        <dbReference type="Proteomes" id="UP000473648"/>
    </source>
</evidence>
<evidence type="ECO:0000256" key="4">
    <source>
        <dbReference type="SAM" id="Phobius"/>
    </source>
</evidence>
<evidence type="ECO:0000256" key="3">
    <source>
        <dbReference type="ARBA" id="ARBA00029440"/>
    </source>
</evidence>
<protein>
    <submittedName>
        <fullName evidence="6">Prephenate dehydrogenase/arogenate dehydrogenase family protein</fullName>
    </submittedName>
</protein>
<dbReference type="GO" id="GO:0004665">
    <property type="term" value="F:prephenate dehydrogenase (NADP+) activity"/>
    <property type="evidence" value="ECO:0007669"/>
    <property type="project" value="InterPro"/>
</dbReference>
<comment type="similarity">
    <text evidence="1">Belongs to the prephenate/arogenate dehydrogenase family.</text>
</comment>
<comment type="caution">
    <text evidence="6">The sequence shown here is derived from an EMBL/GenBank/DDBJ whole genome shotgun (WGS) entry which is preliminary data.</text>
</comment>
<dbReference type="Proteomes" id="UP000473648">
    <property type="component" value="Unassembled WGS sequence"/>
</dbReference>
<dbReference type="EMBL" id="VOGB01000003">
    <property type="protein sequence ID" value="MQM72139.1"/>
    <property type="molecule type" value="Genomic_DNA"/>
</dbReference>
<dbReference type="InterPro" id="IPR046826">
    <property type="entry name" value="PDH_N"/>
</dbReference>
<name>A0A6L5GPC5_9FIRM</name>
<dbReference type="InterPro" id="IPR008927">
    <property type="entry name" value="6-PGluconate_DH-like_C_sf"/>
</dbReference>
<dbReference type="Gene3D" id="1.10.3660.10">
    <property type="entry name" value="6-phosphogluconate dehydrogenase C-terminal like domain"/>
    <property type="match status" value="1"/>
</dbReference>
<evidence type="ECO:0000259" key="5">
    <source>
        <dbReference type="PROSITE" id="PS51176"/>
    </source>
</evidence>
<proteinExistence type="inferred from homology"/>
<dbReference type="PANTHER" id="PTHR21363">
    <property type="entry name" value="PREPHENATE DEHYDROGENASE"/>
    <property type="match status" value="1"/>
</dbReference>
<dbReference type="Gene3D" id="3.40.50.720">
    <property type="entry name" value="NAD(P)-binding Rossmann-like Domain"/>
    <property type="match status" value="1"/>
</dbReference>
<dbReference type="SUPFAM" id="SSF48179">
    <property type="entry name" value="6-phosphogluconate dehydrogenase C-terminal domain-like"/>
    <property type="match status" value="1"/>
</dbReference>
<evidence type="ECO:0000256" key="1">
    <source>
        <dbReference type="ARBA" id="ARBA00007964"/>
    </source>
</evidence>
<keyword evidence="7" id="KW-1185">Reference proteome</keyword>
<evidence type="ECO:0000313" key="6">
    <source>
        <dbReference type="EMBL" id="MQM72139.1"/>
    </source>
</evidence>
<accession>A0A6L5GPC5</accession>
<sequence>MEIEQVLQNKNVVIIGLGLMGGALAMALRKEGPDWIGAIDTDSEVLEEALDRGVIDQGENDEEGAARMLAQADFVYFCLYPRTAVNFFKTHMGNFKPGAVITDITGVKQILVDEVLPILRDDVDFIMGHPMAGSEKEGFGGADEGIFLGRNYILVPMPQNDPDHIKWLKRVIYNMGFTNIVETTPEGHDKKIGFTSQLCHVIACALIDCKEERHLSDFEGGSFMDLTRIAMINAPMWAELFVSNRDALLSQIDDFENSMKIMRGMIENSDENGLSDLMYSVRKKRVTMEIDRKNRTLAIENQFKHKESE</sequence>
<feature type="transmembrane region" description="Helical" evidence="4">
    <location>
        <begin position="12"/>
        <end position="28"/>
    </location>
</feature>
<reference evidence="6" key="1">
    <citation type="journal article" date="2020" name="Appl. Environ. Microbiol.">
        <title>Medium-Chain Fatty Acid Synthesis by 'Candidatus Weimeria bifida' gen. nov., sp. nov., and 'Candidatus Pseudoramibacter fermentans' sp. nov.</title>
        <authorList>
            <person name="Scarborough M.J."/>
            <person name="Myers K.S."/>
            <person name="Donohue T.J."/>
            <person name="Noguera D.R."/>
        </authorList>
    </citation>
    <scope>NUCLEOTIDE SEQUENCE</scope>
    <source>
        <strain evidence="6">EUB1.1</strain>
    </source>
</reference>
<dbReference type="InterPro" id="IPR003099">
    <property type="entry name" value="Prephen_DH"/>
</dbReference>
<dbReference type="PANTHER" id="PTHR21363:SF0">
    <property type="entry name" value="PREPHENATE DEHYDROGENASE [NADP(+)]"/>
    <property type="match status" value="1"/>
</dbReference>
<feature type="domain" description="Prephenate/arogenate dehydrogenase" evidence="5">
    <location>
        <begin position="10"/>
        <end position="296"/>
    </location>
</feature>
<keyword evidence="4" id="KW-0472">Membrane</keyword>
<comment type="pathway">
    <text evidence="3">Amino-acid biosynthesis.</text>
</comment>
<keyword evidence="4" id="KW-0812">Transmembrane</keyword>
<gene>
    <name evidence="6" type="ORF">FRC53_01645</name>
</gene>